<proteinExistence type="predicted"/>
<name>A0A9P7Y601_9FUNG</name>
<organism evidence="1 2">
    <name type="scientific">Linnemannia hyalina</name>
    <dbReference type="NCBI Taxonomy" id="64524"/>
    <lineage>
        <taxon>Eukaryota</taxon>
        <taxon>Fungi</taxon>
        <taxon>Fungi incertae sedis</taxon>
        <taxon>Mucoromycota</taxon>
        <taxon>Mortierellomycotina</taxon>
        <taxon>Mortierellomycetes</taxon>
        <taxon>Mortierellales</taxon>
        <taxon>Mortierellaceae</taxon>
        <taxon>Linnemannia</taxon>
    </lineage>
</organism>
<protein>
    <submittedName>
        <fullName evidence="1">Uncharacterized protein</fullName>
    </submittedName>
</protein>
<evidence type="ECO:0000313" key="2">
    <source>
        <dbReference type="Proteomes" id="UP000707451"/>
    </source>
</evidence>
<reference evidence="1" key="1">
    <citation type="submission" date="2021-06" db="EMBL/GenBank/DDBJ databases">
        <title>Genome Sequence of Mortierella hyaline Strain SCG-10, a Cold-Adapted, Nitrate-Reducing Fungus Isolated from Soil in Minnesota, USA.</title>
        <authorList>
            <person name="Aldossari N."/>
        </authorList>
    </citation>
    <scope>NUCLEOTIDE SEQUENCE</scope>
    <source>
        <strain evidence="1">SCG-10</strain>
    </source>
</reference>
<dbReference type="Proteomes" id="UP000707451">
    <property type="component" value="Unassembled WGS sequence"/>
</dbReference>
<dbReference type="AlphaFoldDB" id="A0A9P7Y601"/>
<dbReference type="EMBL" id="JAHRHY010000001">
    <property type="protein sequence ID" value="KAG9072978.1"/>
    <property type="molecule type" value="Genomic_DNA"/>
</dbReference>
<evidence type="ECO:0000313" key="1">
    <source>
        <dbReference type="EMBL" id="KAG9072978.1"/>
    </source>
</evidence>
<comment type="caution">
    <text evidence="1">The sequence shown here is derived from an EMBL/GenBank/DDBJ whole genome shotgun (WGS) entry which is preliminary data.</text>
</comment>
<keyword evidence="2" id="KW-1185">Reference proteome</keyword>
<gene>
    <name evidence="1" type="ORF">KI688_000759</name>
</gene>
<accession>A0A9P7Y601</accession>
<sequence>MSTKITLSPLEIPEILEQILAYVDDDTINDSVLLTAAGPVTTAVQEQLQQTLLDIEEIGDMDAKAN</sequence>